<dbReference type="Gene3D" id="3.30.70.2800">
    <property type="match status" value="1"/>
</dbReference>
<keyword evidence="1" id="KW-0732">Signal</keyword>
<dbReference type="AlphaFoldDB" id="A0A2S2P865"/>
<feature type="signal peptide" evidence="1">
    <location>
        <begin position="1"/>
        <end position="21"/>
    </location>
</feature>
<gene>
    <name evidence="2" type="ORF">g.7087</name>
</gene>
<protein>
    <submittedName>
        <fullName evidence="2">Uncharacterized protein</fullName>
    </submittedName>
</protein>
<sequence length="211" mass="23433">MIGKICIVLCLTIGGFVYVESEYCAAHTPTIDFVRNLDKEAFCVFVKFSNEDFVKAFESSVCKDGSKVRGTYCGVGKCNWFGYDCNGGCRRSGHTTPPENCDEIYSKRDEILGQYEYCTAQVENEPSPYGLATHGGLLKSYSYKNECVTTCATARNRYEKVRYDCRVASGTLVPLEVLSMGILTPIVVPSLVHCVVVENALKIRMDNLCDD</sequence>
<accession>A0A2S2P865</accession>
<dbReference type="EMBL" id="GGMR01013034">
    <property type="protein sequence ID" value="MBY25653.1"/>
    <property type="molecule type" value="Transcribed_RNA"/>
</dbReference>
<dbReference type="Pfam" id="PF13164">
    <property type="entry name" value="Diedel"/>
    <property type="match status" value="1"/>
</dbReference>
<proteinExistence type="predicted"/>
<name>A0A2S2P865_SCHGA</name>
<evidence type="ECO:0000313" key="2">
    <source>
        <dbReference type="EMBL" id="MBY25653.1"/>
    </source>
</evidence>
<feature type="chain" id="PRO_5015664060" evidence="1">
    <location>
        <begin position="22"/>
        <end position="211"/>
    </location>
</feature>
<evidence type="ECO:0000256" key="1">
    <source>
        <dbReference type="SAM" id="SignalP"/>
    </source>
</evidence>
<dbReference type="InterPro" id="IPR025061">
    <property type="entry name" value="Diedel"/>
</dbReference>
<organism evidence="2">
    <name type="scientific">Schizaphis graminum</name>
    <name type="common">Green bug aphid</name>
    <dbReference type="NCBI Taxonomy" id="13262"/>
    <lineage>
        <taxon>Eukaryota</taxon>
        <taxon>Metazoa</taxon>
        <taxon>Ecdysozoa</taxon>
        <taxon>Arthropoda</taxon>
        <taxon>Hexapoda</taxon>
        <taxon>Insecta</taxon>
        <taxon>Pterygota</taxon>
        <taxon>Neoptera</taxon>
        <taxon>Paraneoptera</taxon>
        <taxon>Hemiptera</taxon>
        <taxon>Sternorrhyncha</taxon>
        <taxon>Aphidomorpha</taxon>
        <taxon>Aphidoidea</taxon>
        <taxon>Aphididae</taxon>
        <taxon>Aphidini</taxon>
        <taxon>Schizaphis</taxon>
    </lineage>
</organism>
<reference evidence="2" key="1">
    <citation type="submission" date="2018-04" db="EMBL/GenBank/DDBJ databases">
        <title>Transcriptome of Schizaphis graminum biotype I.</title>
        <authorList>
            <person name="Scully E.D."/>
            <person name="Geib S.M."/>
            <person name="Palmer N.A."/>
            <person name="Koch K."/>
            <person name="Bradshaw J."/>
            <person name="Heng-Moss T."/>
            <person name="Sarath G."/>
        </authorList>
    </citation>
    <scope>NUCLEOTIDE SEQUENCE</scope>
</reference>